<evidence type="ECO:0000313" key="3">
    <source>
        <dbReference type="Proteomes" id="UP001629113"/>
    </source>
</evidence>
<evidence type="ECO:0000256" key="1">
    <source>
        <dbReference type="SAM" id="MobiDB-lite"/>
    </source>
</evidence>
<dbReference type="Proteomes" id="UP001629113">
    <property type="component" value="Unassembled WGS sequence"/>
</dbReference>
<gene>
    <name evidence="2" type="ORF">PVAG01_04415</name>
</gene>
<keyword evidence="3" id="KW-1185">Reference proteome</keyword>
<protein>
    <submittedName>
        <fullName evidence="2">Uncharacterized protein</fullName>
    </submittedName>
</protein>
<proteinExistence type="predicted"/>
<organism evidence="2 3">
    <name type="scientific">Phlyctema vagabunda</name>
    <dbReference type="NCBI Taxonomy" id="108571"/>
    <lineage>
        <taxon>Eukaryota</taxon>
        <taxon>Fungi</taxon>
        <taxon>Dikarya</taxon>
        <taxon>Ascomycota</taxon>
        <taxon>Pezizomycotina</taxon>
        <taxon>Leotiomycetes</taxon>
        <taxon>Helotiales</taxon>
        <taxon>Dermateaceae</taxon>
        <taxon>Phlyctema</taxon>
    </lineage>
</organism>
<feature type="compositionally biased region" description="Low complexity" evidence="1">
    <location>
        <begin position="259"/>
        <end position="269"/>
    </location>
</feature>
<comment type="caution">
    <text evidence="2">The sequence shown here is derived from an EMBL/GenBank/DDBJ whole genome shotgun (WGS) entry which is preliminary data.</text>
</comment>
<dbReference type="EMBL" id="JBFCZG010000003">
    <property type="protein sequence ID" value="KAL3425134.1"/>
    <property type="molecule type" value="Genomic_DNA"/>
</dbReference>
<sequence>MATLAIRQRYTDLTPLQISTTPSPDENLVSTSAISHASFALPSPSIQAARQYYRDHAVPGIYNVDQLIPKPISISKDAPRRHSVMTTTITKKLESISISSVATLPKIAEGAQLEPVQFKGPKGKQNDLMKISKVTTRRQSADSTARPIGPIPFQYSHDRLRTWGNTYLGNTATADAYVNAVSLRRPSLALTKDGIREGAGPTSRLTAFRARVTPRDKDRKPFLIQKQLDIEDLRAAIPPVSSREPYSAANPRRSSRLRQSVSGPSQQSPSRDRGTGATLQRDIVALGSGGALPIHIEYALHYLPALAALMLSGHVRKGDSIDLPLPHPQAWPDVLCYVYTGQGLMSDAVKENISYLAGRSE</sequence>
<reference evidence="2 3" key="1">
    <citation type="submission" date="2024-06" db="EMBL/GenBank/DDBJ databases">
        <title>Complete genome of Phlyctema vagabunda strain 19-DSS-EL-015.</title>
        <authorList>
            <person name="Fiorenzani C."/>
        </authorList>
    </citation>
    <scope>NUCLEOTIDE SEQUENCE [LARGE SCALE GENOMIC DNA]</scope>
    <source>
        <strain evidence="2 3">19-DSS-EL-015</strain>
    </source>
</reference>
<name>A0ABR4PPA6_9HELO</name>
<feature type="region of interest" description="Disordered" evidence="1">
    <location>
        <begin position="241"/>
        <end position="276"/>
    </location>
</feature>
<accession>A0ABR4PPA6</accession>
<evidence type="ECO:0000313" key="2">
    <source>
        <dbReference type="EMBL" id="KAL3425134.1"/>
    </source>
</evidence>